<dbReference type="PANTHER" id="PTHR43620">
    <property type="entry name" value="GLYCEROPHOSPHORYL DIESTER PHOSPHODIESTERASE"/>
    <property type="match status" value="1"/>
</dbReference>
<evidence type="ECO:0000313" key="10">
    <source>
        <dbReference type="Proteomes" id="UP001172778"/>
    </source>
</evidence>
<keyword evidence="4" id="KW-0319">Glycerol metabolism</keyword>
<evidence type="ECO:0000256" key="1">
    <source>
        <dbReference type="ARBA" id="ARBA00007277"/>
    </source>
</evidence>
<dbReference type="InterPro" id="IPR017946">
    <property type="entry name" value="PLC-like_Pdiesterase_TIM-brl"/>
</dbReference>
<dbReference type="SUPFAM" id="SSF51695">
    <property type="entry name" value="PLC-like phosphodiesterases"/>
    <property type="match status" value="1"/>
</dbReference>
<organism evidence="9 10">
    <name type="scientific">Parachitinimonas caeni</name>
    <dbReference type="NCBI Taxonomy" id="3031301"/>
    <lineage>
        <taxon>Bacteria</taxon>
        <taxon>Pseudomonadati</taxon>
        <taxon>Pseudomonadota</taxon>
        <taxon>Betaproteobacteria</taxon>
        <taxon>Neisseriales</taxon>
        <taxon>Chitinibacteraceae</taxon>
        <taxon>Parachitinimonas</taxon>
    </lineage>
</organism>
<keyword evidence="10" id="KW-1185">Reference proteome</keyword>
<accession>A0ABT7E2C8</accession>
<proteinExistence type="inferred from homology"/>
<evidence type="ECO:0000259" key="8">
    <source>
        <dbReference type="PROSITE" id="PS51704"/>
    </source>
</evidence>
<keyword evidence="5" id="KW-0378">Hydrolase</keyword>
<dbReference type="InterPro" id="IPR018247">
    <property type="entry name" value="EF_Hand_1_Ca_BS"/>
</dbReference>
<feature type="chain" id="PRO_5046193949" description="glycerophosphodiester phosphodiesterase" evidence="7">
    <location>
        <begin position="20"/>
        <end position="400"/>
    </location>
</feature>
<evidence type="ECO:0000256" key="3">
    <source>
        <dbReference type="ARBA" id="ARBA00022729"/>
    </source>
</evidence>
<comment type="catalytic activity">
    <reaction evidence="6">
        <text>a sn-glycero-3-phosphodiester + H2O = an alcohol + sn-glycerol 3-phosphate + H(+)</text>
        <dbReference type="Rhea" id="RHEA:12969"/>
        <dbReference type="ChEBI" id="CHEBI:15377"/>
        <dbReference type="ChEBI" id="CHEBI:15378"/>
        <dbReference type="ChEBI" id="CHEBI:30879"/>
        <dbReference type="ChEBI" id="CHEBI:57597"/>
        <dbReference type="ChEBI" id="CHEBI:83408"/>
        <dbReference type="EC" id="3.1.4.46"/>
    </reaction>
</comment>
<dbReference type="PANTHER" id="PTHR43620:SF7">
    <property type="entry name" value="GLYCEROPHOSPHODIESTER PHOSPHODIESTERASE GDPD5-RELATED"/>
    <property type="match status" value="1"/>
</dbReference>
<feature type="domain" description="GP-PDE" evidence="8">
    <location>
        <begin position="44"/>
        <end position="393"/>
    </location>
</feature>
<dbReference type="Pfam" id="PF03009">
    <property type="entry name" value="GDPD"/>
    <property type="match status" value="1"/>
</dbReference>
<dbReference type="Proteomes" id="UP001172778">
    <property type="component" value="Unassembled WGS sequence"/>
</dbReference>
<dbReference type="RefSeq" id="WP_284102781.1">
    <property type="nucleotide sequence ID" value="NZ_JARRAF010000038.1"/>
</dbReference>
<dbReference type="CDD" id="cd08602">
    <property type="entry name" value="GDPD_ScGlpQ1_like"/>
    <property type="match status" value="1"/>
</dbReference>
<dbReference type="PROSITE" id="PS00018">
    <property type="entry name" value="EF_HAND_1"/>
    <property type="match status" value="1"/>
</dbReference>
<sequence>MKKCLSARRLGQLSVLALAVAATPAVYGLSKQASKAGASKPARPLIIGHRGAPGYLPEHTIEGYTLAIEMGVDYIEPDLVSTKDGVLIARHEPNMIATTDVAEHPEFADRKKTIKVDGVEETGFFASDFTLAEIKTLRAKQAFAERDQSHNGKYLIPTFDEVIALAQAKSKALKRTIGVYPETKHPTWHRDLNLPLEDKLLASLDKAGWNRADAPVFIQSFEQSNLKALRSKTKVKLVQLIDGGDIDLKTGAITYAAPSDRPYDWTRAGRAGTYADLLTPAGLDDVKTYADAIGPWKRYIVSVKATYGTDGKAVDVNGDGKVNDADYTTLINEKLVKDIKQRGLQIHTWTFRNEPRRLASNYAGDPGKEYLQFFQLGVDGEFSDFPDSAVFARKAFMAGS</sequence>
<dbReference type="Gene3D" id="3.20.20.190">
    <property type="entry name" value="Phosphatidylinositol (PI) phosphodiesterase"/>
    <property type="match status" value="1"/>
</dbReference>
<evidence type="ECO:0000256" key="2">
    <source>
        <dbReference type="ARBA" id="ARBA00012247"/>
    </source>
</evidence>
<comment type="caution">
    <text evidence="9">The sequence shown here is derived from an EMBL/GenBank/DDBJ whole genome shotgun (WGS) entry which is preliminary data.</text>
</comment>
<dbReference type="EC" id="3.1.4.46" evidence="2"/>
<feature type="signal peptide" evidence="7">
    <location>
        <begin position="1"/>
        <end position="19"/>
    </location>
</feature>
<evidence type="ECO:0000256" key="7">
    <source>
        <dbReference type="SAM" id="SignalP"/>
    </source>
</evidence>
<evidence type="ECO:0000313" key="9">
    <source>
        <dbReference type="EMBL" id="MDK2126463.1"/>
    </source>
</evidence>
<keyword evidence="3 7" id="KW-0732">Signal</keyword>
<comment type="similarity">
    <text evidence="1">Belongs to the glycerophosphoryl diester phosphodiesterase family.</text>
</comment>
<dbReference type="EMBL" id="JARRAF010000038">
    <property type="protein sequence ID" value="MDK2126463.1"/>
    <property type="molecule type" value="Genomic_DNA"/>
</dbReference>
<evidence type="ECO:0000256" key="6">
    <source>
        <dbReference type="ARBA" id="ARBA00047512"/>
    </source>
</evidence>
<dbReference type="InterPro" id="IPR030395">
    <property type="entry name" value="GP_PDE_dom"/>
</dbReference>
<protein>
    <recommendedName>
        <fullName evidence="2">glycerophosphodiester phosphodiesterase</fullName>
        <ecNumber evidence="2">3.1.4.46</ecNumber>
    </recommendedName>
</protein>
<dbReference type="PROSITE" id="PS51704">
    <property type="entry name" value="GP_PDE"/>
    <property type="match status" value="1"/>
</dbReference>
<name>A0ABT7E2C8_9NEIS</name>
<evidence type="ECO:0000256" key="4">
    <source>
        <dbReference type="ARBA" id="ARBA00022798"/>
    </source>
</evidence>
<evidence type="ECO:0000256" key="5">
    <source>
        <dbReference type="ARBA" id="ARBA00022801"/>
    </source>
</evidence>
<gene>
    <name evidence="9" type="ORF">PZA18_20695</name>
</gene>
<reference evidence="9" key="1">
    <citation type="submission" date="2023-03" db="EMBL/GenBank/DDBJ databases">
        <title>Chitinimonas shenzhenensis gen. nov., sp. nov., a novel member of family Burkholderiaceae isolated from activated sludge collected in Shen Zhen, China.</title>
        <authorList>
            <person name="Wang X."/>
        </authorList>
    </citation>
    <scope>NUCLEOTIDE SEQUENCE</scope>
    <source>
        <strain evidence="9">DQS-5</strain>
    </source>
</reference>